<dbReference type="Proteomes" id="UP000076532">
    <property type="component" value="Unassembled WGS sequence"/>
</dbReference>
<dbReference type="OrthoDB" id="2538281at2759"/>
<dbReference type="AlphaFoldDB" id="A0A166MHC1"/>
<feature type="chain" id="PRO_5007877373" description="Polysaccharide lyase family 14 protein" evidence="1">
    <location>
        <begin position="19"/>
        <end position="259"/>
    </location>
</feature>
<keyword evidence="3" id="KW-1185">Reference proteome</keyword>
<gene>
    <name evidence="2" type="ORF">FIBSPDRAFT_951595</name>
</gene>
<evidence type="ECO:0000313" key="3">
    <source>
        <dbReference type="Proteomes" id="UP000076532"/>
    </source>
</evidence>
<evidence type="ECO:0008006" key="4">
    <source>
        <dbReference type="Google" id="ProtNLM"/>
    </source>
</evidence>
<accession>A0A166MHC1</accession>
<keyword evidence="1" id="KW-0732">Signal</keyword>
<sequence length="259" mass="27834">MLFPTVLICATAFSLVAARLTRSPDAPVLLGRADVTLADGTSMQYGTLAPEGLEWQSSGVLIKGGCSSTLQFITDCYELELSDDPSQELDPGYATARQRIEFLTPHQNDGTSWKYTWRSYYQSYDTGSNSFFHIMQMCVLRIIGLSLSDTGGGPAVFLDILASGVALKDVTTSTVIATATVASLLATPLQHTLSVTYGPSGKLDYAITNSQTAASILKVSKTGAFGAGENYLKFGMYRAVYTGMPGLKSWYGDYTAEQT</sequence>
<feature type="signal peptide" evidence="1">
    <location>
        <begin position="1"/>
        <end position="18"/>
    </location>
</feature>
<dbReference type="EMBL" id="KV417529">
    <property type="protein sequence ID" value="KZP24002.1"/>
    <property type="molecule type" value="Genomic_DNA"/>
</dbReference>
<name>A0A166MHC1_9AGAM</name>
<proteinExistence type="predicted"/>
<evidence type="ECO:0000313" key="2">
    <source>
        <dbReference type="EMBL" id="KZP24002.1"/>
    </source>
</evidence>
<evidence type="ECO:0000256" key="1">
    <source>
        <dbReference type="SAM" id="SignalP"/>
    </source>
</evidence>
<reference evidence="2 3" key="1">
    <citation type="journal article" date="2016" name="Mol. Biol. Evol.">
        <title>Comparative Genomics of Early-Diverging Mushroom-Forming Fungi Provides Insights into the Origins of Lignocellulose Decay Capabilities.</title>
        <authorList>
            <person name="Nagy L.G."/>
            <person name="Riley R."/>
            <person name="Tritt A."/>
            <person name="Adam C."/>
            <person name="Daum C."/>
            <person name="Floudas D."/>
            <person name="Sun H."/>
            <person name="Yadav J.S."/>
            <person name="Pangilinan J."/>
            <person name="Larsson K.H."/>
            <person name="Matsuura K."/>
            <person name="Barry K."/>
            <person name="Labutti K."/>
            <person name="Kuo R."/>
            <person name="Ohm R.A."/>
            <person name="Bhattacharya S.S."/>
            <person name="Shirouzu T."/>
            <person name="Yoshinaga Y."/>
            <person name="Martin F.M."/>
            <person name="Grigoriev I.V."/>
            <person name="Hibbett D.S."/>
        </authorList>
    </citation>
    <scope>NUCLEOTIDE SEQUENCE [LARGE SCALE GENOMIC DNA]</scope>
    <source>
        <strain evidence="2 3">CBS 109695</strain>
    </source>
</reference>
<protein>
    <recommendedName>
        <fullName evidence="4">Polysaccharide lyase family 14 protein</fullName>
    </recommendedName>
</protein>
<organism evidence="2 3">
    <name type="scientific">Athelia psychrophila</name>
    <dbReference type="NCBI Taxonomy" id="1759441"/>
    <lineage>
        <taxon>Eukaryota</taxon>
        <taxon>Fungi</taxon>
        <taxon>Dikarya</taxon>
        <taxon>Basidiomycota</taxon>
        <taxon>Agaricomycotina</taxon>
        <taxon>Agaricomycetes</taxon>
        <taxon>Agaricomycetidae</taxon>
        <taxon>Atheliales</taxon>
        <taxon>Atheliaceae</taxon>
        <taxon>Athelia</taxon>
    </lineage>
</organism>